<dbReference type="AlphaFoldDB" id="A0AAV5ES58"/>
<evidence type="ECO:0000313" key="1">
    <source>
        <dbReference type="EMBL" id="GJN25490.1"/>
    </source>
</evidence>
<proteinExistence type="predicted"/>
<dbReference type="Proteomes" id="UP001054889">
    <property type="component" value="Unassembled WGS sequence"/>
</dbReference>
<dbReference type="EMBL" id="BQKI01000078">
    <property type="protein sequence ID" value="GJN25490.1"/>
    <property type="molecule type" value="Genomic_DNA"/>
</dbReference>
<reference evidence="1" key="2">
    <citation type="submission" date="2021-12" db="EMBL/GenBank/DDBJ databases">
        <title>Resequencing data analysis of finger millet.</title>
        <authorList>
            <person name="Hatakeyama M."/>
            <person name="Aluri S."/>
            <person name="Balachadran M.T."/>
            <person name="Sivarajan S.R."/>
            <person name="Poveda L."/>
            <person name="Shimizu-Inatsugi R."/>
            <person name="Schlapbach R."/>
            <person name="Sreeman S.M."/>
            <person name="Shimizu K.K."/>
        </authorList>
    </citation>
    <scope>NUCLEOTIDE SEQUENCE</scope>
</reference>
<reference evidence="1" key="1">
    <citation type="journal article" date="2018" name="DNA Res.">
        <title>Multiple hybrid de novo genome assembly of finger millet, an orphan allotetraploid crop.</title>
        <authorList>
            <person name="Hatakeyama M."/>
            <person name="Aluri S."/>
            <person name="Balachadran M.T."/>
            <person name="Sivarajan S.R."/>
            <person name="Patrignani A."/>
            <person name="Gruter S."/>
            <person name="Poveda L."/>
            <person name="Shimizu-Inatsugi R."/>
            <person name="Baeten J."/>
            <person name="Francoijs K.J."/>
            <person name="Nataraja K.N."/>
            <person name="Reddy Y.A.N."/>
            <person name="Phadnis S."/>
            <person name="Ravikumar R.L."/>
            <person name="Schlapbach R."/>
            <person name="Sreeman S.M."/>
            <person name="Shimizu K.K."/>
        </authorList>
    </citation>
    <scope>NUCLEOTIDE SEQUENCE</scope>
</reference>
<accession>A0AAV5ES58</accession>
<sequence length="91" mass="9656">MSASVAPLMTLGAGQRHHLRRCGSQPPRTLSGYEEKAVSAWRRALSGYEEKGPAGDSGCLRPVAGGSRLVAAGERPESFSFWNLGTLGAKR</sequence>
<organism evidence="1 2">
    <name type="scientific">Eleusine coracana subsp. coracana</name>
    <dbReference type="NCBI Taxonomy" id="191504"/>
    <lineage>
        <taxon>Eukaryota</taxon>
        <taxon>Viridiplantae</taxon>
        <taxon>Streptophyta</taxon>
        <taxon>Embryophyta</taxon>
        <taxon>Tracheophyta</taxon>
        <taxon>Spermatophyta</taxon>
        <taxon>Magnoliopsida</taxon>
        <taxon>Liliopsida</taxon>
        <taxon>Poales</taxon>
        <taxon>Poaceae</taxon>
        <taxon>PACMAD clade</taxon>
        <taxon>Chloridoideae</taxon>
        <taxon>Cynodonteae</taxon>
        <taxon>Eleusininae</taxon>
        <taxon>Eleusine</taxon>
    </lineage>
</organism>
<comment type="caution">
    <text evidence="1">The sequence shown here is derived from an EMBL/GenBank/DDBJ whole genome shotgun (WGS) entry which is preliminary data.</text>
</comment>
<keyword evidence="2" id="KW-1185">Reference proteome</keyword>
<name>A0AAV5ES58_ELECO</name>
<gene>
    <name evidence="1" type="primary">gb13324</name>
    <name evidence="1" type="ORF">PR202_gb13324</name>
</gene>
<evidence type="ECO:0000313" key="2">
    <source>
        <dbReference type="Proteomes" id="UP001054889"/>
    </source>
</evidence>
<protein>
    <submittedName>
        <fullName evidence="1">Uncharacterized protein</fullName>
    </submittedName>
</protein>